<feature type="compositionally biased region" description="Basic residues" evidence="1">
    <location>
        <begin position="95"/>
        <end position="107"/>
    </location>
</feature>
<feature type="compositionally biased region" description="Low complexity" evidence="1">
    <location>
        <begin position="156"/>
        <end position="168"/>
    </location>
</feature>
<feature type="region of interest" description="Disordered" evidence="1">
    <location>
        <begin position="148"/>
        <end position="237"/>
    </location>
</feature>
<name>A0ABU6SPF6_9FABA</name>
<keyword evidence="3" id="KW-1185">Reference proteome</keyword>
<dbReference type="EMBL" id="JASCZI010061145">
    <property type="protein sequence ID" value="MED6137793.1"/>
    <property type="molecule type" value="Genomic_DNA"/>
</dbReference>
<evidence type="ECO:0000313" key="3">
    <source>
        <dbReference type="Proteomes" id="UP001341840"/>
    </source>
</evidence>
<feature type="compositionally biased region" description="Acidic residues" evidence="1">
    <location>
        <begin position="204"/>
        <end position="223"/>
    </location>
</feature>
<gene>
    <name evidence="2" type="ORF">PIB30_068318</name>
</gene>
<sequence length="237" mass="26504">MAFVVGFTRCGPINEIRRRTVNIRDEEMGLNGGGLCMMIGDMAVVMMCDWALKHGSEVHVYFEHPIDKAVEAVALDDDYNHVPPQPTPTEDTPNKRRNKVRAKRTPTPKKMAVGRNSKKVGQASQNLFHKLSELTTETQPITKEQPDPVAEELDIPQSQPPKESQSQPNTEPQSKGKDGAPRIFVPVEDPDSFDSDPGYHGYESEELGDPESDQEENEKDEVDWPQGNPMLHGVQFT</sequence>
<evidence type="ECO:0000313" key="2">
    <source>
        <dbReference type="EMBL" id="MED6137793.1"/>
    </source>
</evidence>
<evidence type="ECO:0000256" key="1">
    <source>
        <dbReference type="SAM" id="MobiDB-lite"/>
    </source>
</evidence>
<organism evidence="2 3">
    <name type="scientific">Stylosanthes scabra</name>
    <dbReference type="NCBI Taxonomy" id="79078"/>
    <lineage>
        <taxon>Eukaryota</taxon>
        <taxon>Viridiplantae</taxon>
        <taxon>Streptophyta</taxon>
        <taxon>Embryophyta</taxon>
        <taxon>Tracheophyta</taxon>
        <taxon>Spermatophyta</taxon>
        <taxon>Magnoliopsida</taxon>
        <taxon>eudicotyledons</taxon>
        <taxon>Gunneridae</taxon>
        <taxon>Pentapetalae</taxon>
        <taxon>rosids</taxon>
        <taxon>fabids</taxon>
        <taxon>Fabales</taxon>
        <taxon>Fabaceae</taxon>
        <taxon>Papilionoideae</taxon>
        <taxon>50 kb inversion clade</taxon>
        <taxon>dalbergioids sensu lato</taxon>
        <taxon>Dalbergieae</taxon>
        <taxon>Pterocarpus clade</taxon>
        <taxon>Stylosanthes</taxon>
    </lineage>
</organism>
<reference evidence="2 3" key="1">
    <citation type="journal article" date="2023" name="Plants (Basel)">
        <title>Bridging the Gap: Combining Genomics and Transcriptomics Approaches to Understand Stylosanthes scabra, an Orphan Legume from the Brazilian Caatinga.</title>
        <authorList>
            <person name="Ferreira-Neto J.R.C."/>
            <person name="da Silva M.D."/>
            <person name="Binneck E."/>
            <person name="de Melo N.F."/>
            <person name="da Silva R.H."/>
            <person name="de Melo A.L.T.M."/>
            <person name="Pandolfi V."/>
            <person name="Bustamante F.O."/>
            <person name="Brasileiro-Vidal A.C."/>
            <person name="Benko-Iseppon A.M."/>
        </authorList>
    </citation>
    <scope>NUCLEOTIDE SEQUENCE [LARGE SCALE GENOMIC DNA]</scope>
    <source>
        <tissue evidence="2">Leaves</tissue>
    </source>
</reference>
<proteinExistence type="predicted"/>
<dbReference type="Proteomes" id="UP001341840">
    <property type="component" value="Unassembled WGS sequence"/>
</dbReference>
<feature type="region of interest" description="Disordered" evidence="1">
    <location>
        <begin position="78"/>
        <end position="122"/>
    </location>
</feature>
<comment type="caution">
    <text evidence="2">The sequence shown here is derived from an EMBL/GenBank/DDBJ whole genome shotgun (WGS) entry which is preliminary data.</text>
</comment>
<protein>
    <submittedName>
        <fullName evidence="2">Uncharacterized protein</fullName>
    </submittedName>
</protein>
<accession>A0ABU6SPF6</accession>